<comment type="caution">
    <text evidence="1">The sequence shown here is derived from an EMBL/GenBank/DDBJ whole genome shotgun (WGS) entry which is preliminary data.</text>
</comment>
<protein>
    <submittedName>
        <fullName evidence="1">Uncharacterized protein</fullName>
    </submittedName>
</protein>
<dbReference type="AlphaFoldDB" id="A0AAV6HGI8"/>
<name>A0AAV6HGI8_9TELE</name>
<organism evidence="1 2">
    <name type="scientific">Alosa alosa</name>
    <name type="common">allis shad</name>
    <dbReference type="NCBI Taxonomy" id="278164"/>
    <lineage>
        <taxon>Eukaryota</taxon>
        <taxon>Metazoa</taxon>
        <taxon>Chordata</taxon>
        <taxon>Craniata</taxon>
        <taxon>Vertebrata</taxon>
        <taxon>Euteleostomi</taxon>
        <taxon>Actinopterygii</taxon>
        <taxon>Neopterygii</taxon>
        <taxon>Teleostei</taxon>
        <taxon>Clupei</taxon>
        <taxon>Clupeiformes</taxon>
        <taxon>Clupeoidei</taxon>
        <taxon>Clupeidae</taxon>
        <taxon>Alosa</taxon>
    </lineage>
</organism>
<evidence type="ECO:0000313" key="2">
    <source>
        <dbReference type="Proteomes" id="UP000823561"/>
    </source>
</evidence>
<proteinExistence type="predicted"/>
<gene>
    <name evidence="1" type="ORF">AALO_G00032670</name>
</gene>
<accession>A0AAV6HGI8</accession>
<keyword evidence="2" id="KW-1185">Reference proteome</keyword>
<dbReference type="EMBL" id="JADWDJ010000002">
    <property type="protein sequence ID" value="KAG5284982.1"/>
    <property type="molecule type" value="Genomic_DNA"/>
</dbReference>
<evidence type="ECO:0000313" key="1">
    <source>
        <dbReference type="EMBL" id="KAG5284982.1"/>
    </source>
</evidence>
<dbReference type="Proteomes" id="UP000823561">
    <property type="component" value="Chromosome 2"/>
</dbReference>
<sequence length="107" mass="11892">MTPPSAIPQCLSALGVSPEELIDEIWSGKRQGVLWSKVGPYKIFSRDLSNLAPGKEVESEVMNAFIQCSLEKVRGQLDKKAFYVDSNVFWNVVPNDCCMARVIQGTK</sequence>
<reference evidence="1" key="1">
    <citation type="submission" date="2020-10" db="EMBL/GenBank/DDBJ databases">
        <title>Chromosome-scale genome assembly of the Allis shad, Alosa alosa.</title>
        <authorList>
            <person name="Margot Z."/>
            <person name="Christophe K."/>
            <person name="Cabau C."/>
            <person name="Louis A."/>
            <person name="Berthelot C."/>
            <person name="Parey E."/>
            <person name="Roest Crollius H."/>
            <person name="Montfort J."/>
            <person name="Robinson-Rechavi M."/>
            <person name="Bucao C."/>
            <person name="Bouchez O."/>
            <person name="Gislard M."/>
            <person name="Lluch J."/>
            <person name="Milhes M."/>
            <person name="Lampietro C."/>
            <person name="Lopez Roques C."/>
            <person name="Donnadieu C."/>
            <person name="Braasch I."/>
            <person name="Desvignes T."/>
            <person name="Postlethwait J."/>
            <person name="Bobe J."/>
            <person name="Guiguen Y."/>
        </authorList>
    </citation>
    <scope>NUCLEOTIDE SEQUENCE</scope>
    <source>
        <strain evidence="1">M-15738</strain>
        <tissue evidence="1">Blood</tissue>
    </source>
</reference>
<dbReference type="Gene3D" id="3.40.395.10">
    <property type="entry name" value="Adenoviral Proteinase, Chain A"/>
    <property type="match status" value="1"/>
</dbReference>